<reference evidence="2 3" key="1">
    <citation type="submission" date="2024-02" db="EMBL/GenBank/DDBJ databases">
        <authorList>
            <person name="Vignale AGUSTIN F."/>
            <person name="Sosa J E."/>
            <person name="Modenutti C."/>
        </authorList>
    </citation>
    <scope>NUCLEOTIDE SEQUENCE [LARGE SCALE GENOMIC DNA]</scope>
</reference>
<comment type="caution">
    <text evidence="2">The sequence shown here is derived from an EMBL/GenBank/DDBJ whole genome shotgun (WGS) entry which is preliminary data.</text>
</comment>
<evidence type="ECO:0000256" key="1">
    <source>
        <dbReference type="SAM" id="Phobius"/>
    </source>
</evidence>
<evidence type="ECO:0000313" key="3">
    <source>
        <dbReference type="Proteomes" id="UP001642360"/>
    </source>
</evidence>
<keyword evidence="1" id="KW-0472">Membrane</keyword>
<organism evidence="2 3">
    <name type="scientific">Ilex paraguariensis</name>
    <name type="common">yerba mate</name>
    <dbReference type="NCBI Taxonomy" id="185542"/>
    <lineage>
        <taxon>Eukaryota</taxon>
        <taxon>Viridiplantae</taxon>
        <taxon>Streptophyta</taxon>
        <taxon>Embryophyta</taxon>
        <taxon>Tracheophyta</taxon>
        <taxon>Spermatophyta</taxon>
        <taxon>Magnoliopsida</taxon>
        <taxon>eudicotyledons</taxon>
        <taxon>Gunneridae</taxon>
        <taxon>Pentapetalae</taxon>
        <taxon>asterids</taxon>
        <taxon>campanulids</taxon>
        <taxon>Aquifoliales</taxon>
        <taxon>Aquifoliaceae</taxon>
        <taxon>Ilex</taxon>
    </lineage>
</organism>
<dbReference type="EMBL" id="CAUOFW020000728">
    <property type="protein sequence ID" value="CAK9136016.1"/>
    <property type="molecule type" value="Genomic_DNA"/>
</dbReference>
<protein>
    <submittedName>
        <fullName evidence="2">Uncharacterized protein</fullName>
    </submittedName>
</protein>
<keyword evidence="1" id="KW-1133">Transmembrane helix</keyword>
<keyword evidence="1" id="KW-0812">Transmembrane</keyword>
<feature type="transmembrane region" description="Helical" evidence="1">
    <location>
        <begin position="36"/>
        <end position="57"/>
    </location>
</feature>
<evidence type="ECO:0000313" key="2">
    <source>
        <dbReference type="EMBL" id="CAK9136016.1"/>
    </source>
</evidence>
<proteinExistence type="predicted"/>
<dbReference type="Proteomes" id="UP001642360">
    <property type="component" value="Unassembled WGS sequence"/>
</dbReference>
<dbReference type="AlphaFoldDB" id="A0ABC8QUT4"/>
<sequence>MVKWPRNSKKVCKMARILNALTGGADGGVFQISGGLLLLCAVVVSLSILSMIVFACLDDPDDTDSGRRQRRRRHAAHAAHMHHQHAAHAAHMHHHDAAHMHMATNTM</sequence>
<keyword evidence="3" id="KW-1185">Reference proteome</keyword>
<gene>
    <name evidence="2" type="ORF">ILEXP_LOCUS2976</name>
</gene>
<accession>A0ABC8QUT4</accession>
<name>A0ABC8QUT4_9AQUA</name>